<gene>
    <name evidence="2" type="ORF">CVLEPA_LOCUS15167</name>
</gene>
<sequence length="313" mass="35458">MLANSAQYWVLSILRRSMGFVNSSTKNGTQSRKKEERQKEKKEFILRRRWHQSKNIQQLPRYTRTEGSPSKPLIGPARGSLRRPPVPKVVVVDHDADATHEAKTPATPYRLPRLHDASAVVALKPKDYVYKQSFTASHFLLKKDPKRSTPVPDCTSPELRIKPNSTKCRPLTQNVRHKIVYQSWPHGDGGKMHRLLPRITQPGGVIVLADSQATEPKTPPQSEAEYNLLPNLAQARAATTSGQIQHNLGPFPVPGETAVERKLNWQLSPYANKNFDRQGLGPNQGPFSREMPIKCMPPNNWLRMKLRQRLVAK</sequence>
<proteinExistence type="predicted"/>
<evidence type="ECO:0000313" key="3">
    <source>
        <dbReference type="Proteomes" id="UP001642483"/>
    </source>
</evidence>
<feature type="region of interest" description="Disordered" evidence="1">
    <location>
        <begin position="21"/>
        <end position="40"/>
    </location>
</feature>
<feature type="compositionally biased region" description="Polar residues" evidence="1">
    <location>
        <begin position="21"/>
        <end position="30"/>
    </location>
</feature>
<accession>A0ABP0FX67</accession>
<evidence type="ECO:0000313" key="2">
    <source>
        <dbReference type="EMBL" id="CAK8684172.1"/>
    </source>
</evidence>
<keyword evidence="3" id="KW-1185">Reference proteome</keyword>
<reference evidence="2 3" key="1">
    <citation type="submission" date="2024-02" db="EMBL/GenBank/DDBJ databases">
        <authorList>
            <person name="Daric V."/>
            <person name="Darras S."/>
        </authorList>
    </citation>
    <scope>NUCLEOTIDE SEQUENCE [LARGE SCALE GENOMIC DNA]</scope>
</reference>
<dbReference type="EMBL" id="CAWYQH010000097">
    <property type="protein sequence ID" value="CAK8684172.1"/>
    <property type="molecule type" value="Genomic_DNA"/>
</dbReference>
<protein>
    <submittedName>
        <fullName evidence="2">Uncharacterized protein</fullName>
    </submittedName>
</protein>
<comment type="caution">
    <text evidence="2">The sequence shown here is derived from an EMBL/GenBank/DDBJ whole genome shotgun (WGS) entry which is preliminary data.</text>
</comment>
<evidence type="ECO:0000256" key="1">
    <source>
        <dbReference type="SAM" id="MobiDB-lite"/>
    </source>
</evidence>
<organism evidence="2 3">
    <name type="scientific">Clavelina lepadiformis</name>
    <name type="common">Light-bulb sea squirt</name>
    <name type="synonym">Ascidia lepadiformis</name>
    <dbReference type="NCBI Taxonomy" id="159417"/>
    <lineage>
        <taxon>Eukaryota</taxon>
        <taxon>Metazoa</taxon>
        <taxon>Chordata</taxon>
        <taxon>Tunicata</taxon>
        <taxon>Ascidiacea</taxon>
        <taxon>Aplousobranchia</taxon>
        <taxon>Clavelinidae</taxon>
        <taxon>Clavelina</taxon>
    </lineage>
</organism>
<name>A0ABP0FX67_CLALP</name>
<dbReference type="Proteomes" id="UP001642483">
    <property type="component" value="Unassembled WGS sequence"/>
</dbReference>
<feature type="region of interest" description="Disordered" evidence="1">
    <location>
        <begin position="60"/>
        <end position="84"/>
    </location>
</feature>